<evidence type="ECO:0000313" key="4">
    <source>
        <dbReference type="Proteomes" id="UP000247810"/>
    </source>
</evidence>
<dbReference type="InterPro" id="IPR057229">
    <property type="entry name" value="DUF7907"/>
</dbReference>
<evidence type="ECO:0000313" key="3">
    <source>
        <dbReference type="EMBL" id="PYH88257.1"/>
    </source>
</evidence>
<evidence type="ECO:0000259" key="2">
    <source>
        <dbReference type="Pfam" id="PF25484"/>
    </source>
</evidence>
<proteinExistence type="predicted"/>
<dbReference type="STRING" id="1448320.A0A319D105"/>
<feature type="chain" id="PRO_5016278947" description="DUF7907 domain-containing protein" evidence="1">
    <location>
        <begin position="17"/>
        <end position="174"/>
    </location>
</feature>
<gene>
    <name evidence="3" type="ORF">BO71DRAFT_391913</name>
</gene>
<evidence type="ECO:0000256" key="1">
    <source>
        <dbReference type="SAM" id="SignalP"/>
    </source>
</evidence>
<dbReference type="Proteomes" id="UP000247810">
    <property type="component" value="Unassembled WGS sequence"/>
</dbReference>
<dbReference type="OrthoDB" id="3518533at2759"/>
<feature type="signal peptide" evidence="1">
    <location>
        <begin position="1"/>
        <end position="16"/>
    </location>
</feature>
<name>A0A319D105_9EURO</name>
<organism evidence="3 4">
    <name type="scientific">Aspergillus ellipticus CBS 707.79</name>
    <dbReference type="NCBI Taxonomy" id="1448320"/>
    <lineage>
        <taxon>Eukaryota</taxon>
        <taxon>Fungi</taxon>
        <taxon>Dikarya</taxon>
        <taxon>Ascomycota</taxon>
        <taxon>Pezizomycotina</taxon>
        <taxon>Eurotiomycetes</taxon>
        <taxon>Eurotiomycetidae</taxon>
        <taxon>Eurotiales</taxon>
        <taxon>Aspergillaceae</taxon>
        <taxon>Aspergillus</taxon>
        <taxon>Aspergillus subgen. Circumdati</taxon>
    </lineage>
</organism>
<accession>A0A319D105</accession>
<dbReference type="VEuPathDB" id="FungiDB:BO71DRAFT_391913"/>
<reference evidence="3 4" key="1">
    <citation type="submission" date="2018-02" db="EMBL/GenBank/DDBJ databases">
        <title>The genomes of Aspergillus section Nigri reveals drivers in fungal speciation.</title>
        <authorList>
            <consortium name="DOE Joint Genome Institute"/>
            <person name="Vesth T.C."/>
            <person name="Nybo J."/>
            <person name="Theobald S."/>
            <person name="Brandl J."/>
            <person name="Frisvad J.C."/>
            <person name="Nielsen K.F."/>
            <person name="Lyhne E.K."/>
            <person name="Kogle M.E."/>
            <person name="Kuo A."/>
            <person name="Riley R."/>
            <person name="Clum A."/>
            <person name="Nolan M."/>
            <person name="Lipzen A."/>
            <person name="Salamov A."/>
            <person name="Henrissat B."/>
            <person name="Wiebenga A."/>
            <person name="De vries R.P."/>
            <person name="Grigoriev I.V."/>
            <person name="Mortensen U.H."/>
            <person name="Andersen M.R."/>
            <person name="Baker S.E."/>
        </authorList>
    </citation>
    <scope>NUCLEOTIDE SEQUENCE [LARGE SCALE GENOMIC DNA]</scope>
    <source>
        <strain evidence="3 4">CBS 707.79</strain>
    </source>
</reference>
<dbReference type="Pfam" id="PF25484">
    <property type="entry name" value="DUF7907"/>
    <property type="match status" value="1"/>
</dbReference>
<keyword evidence="1" id="KW-0732">Signal</keyword>
<sequence>MKFLASLALLASAVAASPIVSRQASSSNSTQTFHLKTSGASNEDHNNLYVEAYHTGAGFNDAVLTSDVGSAAPAFLNGTYTQFDLGTPFPWGFKLTAPNNYGAWESVQINTGYGTEGFSTDGSGLEGPEAYGFGGWLVCDWYHNAPQLFYIYRYYTPTIPSSCSRVDLTPEYTS</sequence>
<keyword evidence="4" id="KW-1185">Reference proteome</keyword>
<protein>
    <recommendedName>
        <fullName evidence="2">DUF7907 domain-containing protein</fullName>
    </recommendedName>
</protein>
<dbReference type="AlphaFoldDB" id="A0A319D105"/>
<dbReference type="EMBL" id="KZ826111">
    <property type="protein sequence ID" value="PYH88257.1"/>
    <property type="molecule type" value="Genomic_DNA"/>
</dbReference>
<feature type="domain" description="DUF7907" evidence="2">
    <location>
        <begin position="30"/>
        <end position="172"/>
    </location>
</feature>